<evidence type="ECO:0000259" key="1">
    <source>
        <dbReference type="PROSITE" id="PS50943"/>
    </source>
</evidence>
<evidence type="ECO:0000313" key="3">
    <source>
        <dbReference type="Proteomes" id="UP000198625"/>
    </source>
</evidence>
<protein>
    <submittedName>
        <fullName evidence="2">Helix-turn-helix</fullName>
    </submittedName>
</protein>
<name>A0A1H3SQ40_9FIRM</name>
<dbReference type="STRING" id="415015.SAMN05660462_03037"/>
<proteinExistence type="predicted"/>
<dbReference type="RefSeq" id="WP_143031534.1">
    <property type="nucleotide sequence ID" value="NZ_FNQE01000057.1"/>
</dbReference>
<gene>
    <name evidence="2" type="ORF">SAMN05660462_03037</name>
</gene>
<dbReference type="GO" id="GO:0003677">
    <property type="term" value="F:DNA binding"/>
    <property type="evidence" value="ECO:0007669"/>
    <property type="project" value="InterPro"/>
</dbReference>
<dbReference type="Proteomes" id="UP000198625">
    <property type="component" value="Unassembled WGS sequence"/>
</dbReference>
<accession>A0A1H3SQ40</accession>
<dbReference type="PROSITE" id="PS50943">
    <property type="entry name" value="HTH_CROC1"/>
    <property type="match status" value="1"/>
</dbReference>
<dbReference type="EMBL" id="FNQE01000057">
    <property type="protein sequence ID" value="SDZ40044.1"/>
    <property type="molecule type" value="Genomic_DNA"/>
</dbReference>
<feature type="domain" description="HTH cro/C1-type" evidence="1">
    <location>
        <begin position="7"/>
        <end position="41"/>
    </location>
</feature>
<keyword evidence="3" id="KW-1185">Reference proteome</keyword>
<dbReference type="AlphaFoldDB" id="A0A1H3SQ40"/>
<dbReference type="InterPro" id="IPR010982">
    <property type="entry name" value="Lambda_DNA-bd_dom_sf"/>
</dbReference>
<dbReference type="Gene3D" id="1.10.260.40">
    <property type="entry name" value="lambda repressor-like DNA-binding domains"/>
    <property type="match status" value="1"/>
</dbReference>
<reference evidence="2 3" key="1">
    <citation type="submission" date="2016-10" db="EMBL/GenBank/DDBJ databases">
        <authorList>
            <person name="de Groot N.N."/>
        </authorList>
    </citation>
    <scope>NUCLEOTIDE SEQUENCE [LARGE SCALE GENOMIC DNA]</scope>
    <source>
        <strain evidence="2 3">DSM 21650</strain>
    </source>
</reference>
<organism evidence="2 3">
    <name type="scientific">Proteiniborus ethanoligenes</name>
    <dbReference type="NCBI Taxonomy" id="415015"/>
    <lineage>
        <taxon>Bacteria</taxon>
        <taxon>Bacillati</taxon>
        <taxon>Bacillota</taxon>
        <taxon>Clostridia</taxon>
        <taxon>Eubacteriales</taxon>
        <taxon>Proteiniborus</taxon>
    </lineage>
</organism>
<dbReference type="InterPro" id="IPR001387">
    <property type="entry name" value="Cro/C1-type_HTH"/>
</dbReference>
<dbReference type="SUPFAM" id="SSF47413">
    <property type="entry name" value="lambda repressor-like DNA-binding domains"/>
    <property type="match status" value="1"/>
</dbReference>
<evidence type="ECO:0000313" key="2">
    <source>
        <dbReference type="EMBL" id="SDZ40044.1"/>
    </source>
</evidence>
<dbReference type="Pfam" id="PF01381">
    <property type="entry name" value="HTH_3"/>
    <property type="match status" value="1"/>
</dbReference>
<sequence>MNKGLEIKLMRIKANIKAINLAKKLNMSPSKLSLIENGHIKCSEEEYKKAVVILEAEF</sequence>
<dbReference type="CDD" id="cd00093">
    <property type="entry name" value="HTH_XRE"/>
    <property type="match status" value="1"/>
</dbReference>